<keyword evidence="12" id="KW-1185">Reference proteome</keyword>
<dbReference type="GO" id="GO:0055013">
    <property type="term" value="P:cardiac muscle cell development"/>
    <property type="evidence" value="ECO:0007669"/>
    <property type="project" value="UniProtKB-ARBA"/>
</dbReference>
<dbReference type="Pfam" id="PF13927">
    <property type="entry name" value="Ig_3"/>
    <property type="match status" value="1"/>
</dbReference>
<dbReference type="EMBL" id="OV696702">
    <property type="protein sequence ID" value="CAH1249638.1"/>
    <property type="molecule type" value="Genomic_DNA"/>
</dbReference>
<feature type="domain" description="Ig-like" evidence="10">
    <location>
        <begin position="2157"/>
        <end position="2247"/>
    </location>
</feature>
<dbReference type="InterPro" id="IPR013098">
    <property type="entry name" value="Ig_I-set"/>
</dbReference>
<evidence type="ECO:0000256" key="8">
    <source>
        <dbReference type="ARBA" id="ARBA00023242"/>
    </source>
</evidence>
<dbReference type="InterPro" id="IPR052385">
    <property type="entry name" value="Obscurin/Obscurin-like_Reg"/>
</dbReference>
<dbReference type="InterPro" id="IPR013783">
    <property type="entry name" value="Ig-like_fold"/>
</dbReference>
<dbReference type="FunFam" id="2.60.40.10:FF:000792">
    <property type="entry name" value="titin isoform X1"/>
    <property type="match status" value="1"/>
</dbReference>
<dbReference type="InterPro" id="IPR003598">
    <property type="entry name" value="Ig_sub2"/>
</dbReference>
<evidence type="ECO:0000256" key="4">
    <source>
        <dbReference type="ARBA" id="ARBA00022490"/>
    </source>
</evidence>
<feature type="domain" description="Ig-like" evidence="10">
    <location>
        <begin position="2258"/>
        <end position="2346"/>
    </location>
</feature>
<keyword evidence="4" id="KW-0963">Cytoplasm</keyword>
<dbReference type="InterPro" id="IPR036179">
    <property type="entry name" value="Ig-like_dom_sf"/>
</dbReference>
<dbReference type="CDD" id="cd00096">
    <property type="entry name" value="Ig"/>
    <property type="match status" value="4"/>
</dbReference>
<accession>A0A8K0EG35</accession>
<keyword evidence="8" id="KW-0539">Nucleus</keyword>
<dbReference type="FunFam" id="2.60.40.10:FF:000107">
    <property type="entry name" value="Myosin, light chain kinase a"/>
    <property type="match status" value="2"/>
</dbReference>
<feature type="domain" description="Ig-like" evidence="10">
    <location>
        <begin position="3"/>
        <end position="94"/>
    </location>
</feature>
<keyword evidence="6" id="KW-0677">Repeat</keyword>
<dbReference type="InterPro" id="IPR007110">
    <property type="entry name" value="Ig-like_dom"/>
</dbReference>
<feature type="domain" description="Ig-like" evidence="10">
    <location>
        <begin position="1533"/>
        <end position="1622"/>
    </location>
</feature>
<dbReference type="GO" id="GO:0005634">
    <property type="term" value="C:nucleus"/>
    <property type="evidence" value="ECO:0007669"/>
    <property type="project" value="UniProtKB-SubCell"/>
</dbReference>
<dbReference type="Gene3D" id="2.60.40.10">
    <property type="entry name" value="Immunoglobulins"/>
    <property type="match status" value="23"/>
</dbReference>
<feature type="domain" description="Ig-like" evidence="10">
    <location>
        <begin position="1442"/>
        <end position="1531"/>
    </location>
</feature>
<dbReference type="InterPro" id="IPR003599">
    <property type="entry name" value="Ig_sub"/>
</dbReference>
<feature type="domain" description="Ig-like" evidence="10">
    <location>
        <begin position="1814"/>
        <end position="1902"/>
    </location>
</feature>
<dbReference type="PANTHER" id="PTHR35971:SF5">
    <property type="entry name" value="OBSCURIN LIKE CYTOSKELETAL ADAPTOR 1"/>
    <property type="match status" value="1"/>
</dbReference>
<keyword evidence="5" id="KW-0597">Phosphoprotein</keyword>
<evidence type="ECO:0000256" key="1">
    <source>
        <dbReference type="ARBA" id="ARBA00004123"/>
    </source>
</evidence>
<dbReference type="OrthoDB" id="5969272at2759"/>
<dbReference type="SMART" id="SM00409">
    <property type="entry name" value="IG"/>
    <property type="match status" value="22"/>
</dbReference>
<evidence type="ECO:0000259" key="10">
    <source>
        <dbReference type="PROSITE" id="PS50835"/>
    </source>
</evidence>
<feature type="domain" description="Ig-like" evidence="10">
    <location>
        <begin position="1915"/>
        <end position="2003"/>
    </location>
</feature>
<comment type="subcellular location">
    <subcellularLocation>
        <location evidence="2">Cytoplasm</location>
    </subcellularLocation>
    <subcellularLocation>
        <location evidence="1">Nucleus</location>
    </subcellularLocation>
</comment>
<dbReference type="PANTHER" id="PTHR35971">
    <property type="entry name" value="SI:DKEY-31G6.6"/>
    <property type="match status" value="1"/>
</dbReference>
<dbReference type="InterPro" id="IPR040849">
    <property type="entry name" value="MyBP-C_THB"/>
</dbReference>
<evidence type="ECO:0000256" key="2">
    <source>
        <dbReference type="ARBA" id="ARBA00004496"/>
    </source>
</evidence>
<name>A0A8K0EG35_BRALA</name>
<reference evidence="11" key="1">
    <citation type="submission" date="2022-01" db="EMBL/GenBank/DDBJ databases">
        <authorList>
            <person name="Braso-Vives M."/>
        </authorList>
    </citation>
    <scope>NUCLEOTIDE SEQUENCE</scope>
</reference>
<organism evidence="11 12">
    <name type="scientific">Branchiostoma lanceolatum</name>
    <name type="common">Common lancelet</name>
    <name type="synonym">Amphioxus lanceolatum</name>
    <dbReference type="NCBI Taxonomy" id="7740"/>
    <lineage>
        <taxon>Eukaryota</taxon>
        <taxon>Metazoa</taxon>
        <taxon>Chordata</taxon>
        <taxon>Cephalochordata</taxon>
        <taxon>Leptocardii</taxon>
        <taxon>Amphioxiformes</taxon>
        <taxon>Branchiostomatidae</taxon>
        <taxon>Branchiostoma</taxon>
    </lineage>
</organism>
<evidence type="ECO:0000313" key="11">
    <source>
        <dbReference type="EMBL" id="CAH1249638.1"/>
    </source>
</evidence>
<dbReference type="SUPFAM" id="SSF48726">
    <property type="entry name" value="Immunoglobulin"/>
    <property type="match status" value="23"/>
</dbReference>
<feature type="domain" description="Ig-like" evidence="10">
    <location>
        <begin position="416"/>
        <end position="502"/>
    </location>
</feature>
<dbReference type="Proteomes" id="UP000838412">
    <property type="component" value="Chromosome 17"/>
</dbReference>
<comment type="similarity">
    <text evidence="3">Belongs to the protein kinase superfamily. CAMK Ser/Thr protein kinase family.</text>
</comment>
<feature type="domain" description="Ig-like" evidence="10">
    <location>
        <begin position="1625"/>
        <end position="1711"/>
    </location>
</feature>
<feature type="domain" description="Ig-like" evidence="10">
    <location>
        <begin position="1351"/>
        <end position="1437"/>
    </location>
</feature>
<dbReference type="Pfam" id="PF07679">
    <property type="entry name" value="I-set"/>
    <property type="match status" value="21"/>
</dbReference>
<feature type="domain" description="Ig-like" evidence="10">
    <location>
        <begin position="245"/>
        <end position="320"/>
    </location>
</feature>
<evidence type="ECO:0000256" key="7">
    <source>
        <dbReference type="ARBA" id="ARBA00023157"/>
    </source>
</evidence>
<dbReference type="SMART" id="SM00408">
    <property type="entry name" value="IGc2"/>
    <property type="match status" value="19"/>
</dbReference>
<dbReference type="GO" id="GO:0005737">
    <property type="term" value="C:cytoplasm"/>
    <property type="evidence" value="ECO:0007669"/>
    <property type="project" value="UniProtKB-SubCell"/>
</dbReference>
<evidence type="ECO:0000256" key="6">
    <source>
        <dbReference type="ARBA" id="ARBA00022737"/>
    </source>
</evidence>
<evidence type="ECO:0000313" key="12">
    <source>
        <dbReference type="Proteomes" id="UP000838412"/>
    </source>
</evidence>
<dbReference type="FunFam" id="2.60.40.10:FF:001272">
    <property type="entry name" value="titin isoform X1"/>
    <property type="match status" value="2"/>
</dbReference>
<feature type="domain" description="Ig-like" evidence="10">
    <location>
        <begin position="324"/>
        <end position="410"/>
    </location>
</feature>
<dbReference type="FunFam" id="2.60.40.10:FF:000050">
    <property type="entry name" value="Titin isoform B"/>
    <property type="match status" value="2"/>
</dbReference>
<dbReference type="PROSITE" id="PS50835">
    <property type="entry name" value="IG_LIKE"/>
    <property type="match status" value="12"/>
</dbReference>
<evidence type="ECO:0000256" key="9">
    <source>
        <dbReference type="ARBA" id="ARBA00023319"/>
    </source>
</evidence>
<evidence type="ECO:0000256" key="3">
    <source>
        <dbReference type="ARBA" id="ARBA00006692"/>
    </source>
</evidence>
<dbReference type="Pfam" id="PF18362">
    <property type="entry name" value="THB"/>
    <property type="match status" value="1"/>
</dbReference>
<gene>
    <name evidence="11" type="primary">OBSCN</name>
    <name evidence="11" type="ORF">BLAG_LOCUS10671</name>
</gene>
<protein>
    <submittedName>
        <fullName evidence="11">OBSCN protein</fullName>
    </submittedName>
</protein>
<evidence type="ECO:0000256" key="5">
    <source>
        <dbReference type="ARBA" id="ARBA00022553"/>
    </source>
</evidence>
<dbReference type="FunFam" id="2.60.40.10:FF:000081">
    <property type="entry name" value="Myosin-binding protein C, slow type"/>
    <property type="match status" value="5"/>
</dbReference>
<proteinExistence type="inferred from homology"/>
<keyword evidence="7" id="KW-1015">Disulfide bond</keyword>
<sequence>MAATIVEKPAELFGIDGQPQEFRIKVAGDPHPTIQWQKGKFLKIKEGPRYHVMFDEETQEDVMVIKELRPADAGTYKCNVFNPGGSANCAVVLNVKDRKDISEEEVLKILEKTDPKHYEQVALMYGITDFRNLLKHVHIKKKKPAEIVKELEDVEGMEEKEVTLMAEVIINDKDLKVEWEKNLDILTPGQKYKMEHKGNLCMLTIKDLRHDDEGKYKISIGDCASHAMLKVTKAPARFRGLMKGCTVFLHERAEFTVEVSRPDAQLKWFFKGKEIDFTSRRFALETMGNRRTLVIHKTQFEDMGDYSCSTGDDKSTAKLTVKEERYKFTSELRDCEVSVGGHARFECEVSSPNAVVSWFRNKEELTASEKYQIIKEGLKHVLIIKNVHIEKDRGQYICKTKDGTSNAKLIIREPPPGFVSELKNLKGFFKNNVTLECEVAKEDARVKWYKNGKEINLTRDKTKYECTMKGTRRILIIKNLMWDDTAEYTCEAPGGKTSCTMTVEETPIEFKQQLKDSKAFLKESVTFMCELSTEDTEVHWFLNGVEIKMGGRYQIKKEGLKRFLIVNGLTMDDMAEYTIEAGIKQKFKSSAKLAIEAKPVKIEKGLKDVSALDKDPELILEATISELDAEVSWLWNGKPIPKSHFDSGKIKMVTEKKKRKLVITNVSRDDSGEYTLVTPDGKSSCNVSVSDRPVKIKSGLRDVSAREKDPEVFLEAEISIPDGEVTWLWNGQAIPADLLSSGRFQIITDGRKRKLKIKDLEKAYCGEFTLVTNSGESKCKLDISDRLIKIKAGLKNVKATDKDPEVTLEAEVSEPDGEVTWLRNGKPIPEDLLKSGKFQIIADGKKRKLKIKDMGKDDAGEFTLKTNDGTSKCNLDVEDRKIGITSKLKDVNALNKDPEVTLDAEVSENDGEVTWLKDGKPIPKKLLDSGKIQIIADGKKRKLKIKDLGKDDAGEYTLKTNVGTSSCNLGVQDRPVKIKSKLKDVKALNKDPEVTLEAEVSEDDGEVTWLKDGKPIPKELLDSGKVQIIADGKKRKLKIKNLGKDDAGEYTLKTNDGTSSCKLGVEDRPVKIKSKLKDVKALDKDPEVTLEAEVSEDDGEVTWLKDGKPIPKELLDSGKVQIIADGKKRKLKIKDLGKDDAGEYTLKTNDGTSSCKLGVEDRPVKIKSGLKDVKAMDKDPEVTLEAEVSEADGAVTWLKNGKPIPQELFDSGKIQIVTDGNKRKLKLKDLDKDDGGEYTLVTNDGKSSCKLNVADRPVNIVSGLRDADVVENSLEAALEAEVSEDDGEVTWLKNGKPIPKNLLDSGKLQIVADGKKRKLVIKNPGKDDAGEYTLVTKDGKSNCKINVTDEPVKITKELQPVKVTEGDKAELACEVHKDGAQVQWLKNGKPLSDKDLANIKVVADGKTHKLIFLDAEPKDTGEYSVKSTGGTSSANVNVKEIPAGFTSSLNGAECEYGEDVTFAVELTKPKAEIKWLLNGKVIDPDRPRGKYEVVADGNKRKLIVKNCNGKDNGEITCVFGDKEATSQLVVNEPVGIKKGLEAGVLKEEEKGKLTVELNREKPGGGDVKWFKNGKEITLGGKYKMQRDGNKCSLLIDPVDLTDNAEFTCMAGDSSTSAKATVDEKPALITSELQVPEVIEGEKAEFVIGLNKGNKLDKIKWFKDGKEVYESSRIQLQQRGNNYVLVLNRAQMEDAGTWSCEIDGSTSQGTFVVNEPPLKITSKLRRVDAIEGEDVKFELEVSRENGEVTWFKDGVEINPAANPDKYEIKVIGLKRVLIVKGCSLGDSGQITVVAEKDKKTAVLNVEKPFQMERVPTFTLPLRDTGFFPGKTIVLTVTVSVHPEPDITWTKNGQEVSPGGRIRFSKDYGRYTLEIVNAQSEDEGEYAVTAVNPFGKDFTSCKVSPKTRGHEEDWYVPLFRRYMVTQEVLAGKDARFECKVNGNPVPEVKWMKGDVEIKDGPRHVITFDGKAAALEVRNVSKEDLGTYTCIITNAAGSQECHADIAFDTGLPERKKKRGARRAAQPEEEIEYRKVTEYELEYDENVNEAGGGKVRKVSEEELHKLFLEVEAEEAERLKLGLTIEEWEIREMERLGLTPDQWNARKRQRMLLMSQFDMEMRMKLGLDMESATMVDGVASGAGFGFGRATQVDVHMHGPREPKFKLPLRDTNFLVGGTLTLSVTVNVHPENEVTWYKNGQEIKVGGRIRTGRDFGRYTLTILDATADDIGEYSCASKNPYGNDKCTCQVTIREHGHEEYFSAPLFRRYMVNCDALEGKDGTFTCKINAKPQAEIRWEREGNEIVSDDRHVIQYDGVTATLTIKGVQKSDLGTFHCTATNCAGSVTCHAELALDRDLPITRGRYRAISRTERREGGSSSFVSLGDVYKFESRRSETRITRESIQVVNGSEE</sequence>
<keyword evidence="9" id="KW-0393">Immunoglobulin domain</keyword>